<dbReference type="AlphaFoldDB" id="A0A1D2V8Q7"/>
<protein>
    <submittedName>
        <fullName evidence="2">Uncharacterized protein</fullName>
    </submittedName>
</protein>
<proteinExistence type="predicted"/>
<keyword evidence="3" id="KW-1185">Reference proteome</keyword>
<dbReference type="RefSeq" id="XP_020044204.1">
    <property type="nucleotide sequence ID" value="XM_020189391.1"/>
</dbReference>
<dbReference type="EMBL" id="KV454499">
    <property type="protein sequence ID" value="ODV57897.1"/>
    <property type="molecule type" value="Genomic_DNA"/>
</dbReference>
<feature type="signal peptide" evidence="1">
    <location>
        <begin position="1"/>
        <end position="15"/>
    </location>
</feature>
<evidence type="ECO:0000313" key="2">
    <source>
        <dbReference type="EMBL" id="ODV57897.1"/>
    </source>
</evidence>
<evidence type="ECO:0000256" key="1">
    <source>
        <dbReference type="SAM" id="SignalP"/>
    </source>
</evidence>
<keyword evidence="1" id="KW-0732">Signal</keyword>
<feature type="chain" id="PRO_5013334717" evidence="1">
    <location>
        <begin position="16"/>
        <end position="199"/>
    </location>
</feature>
<name>A0A1D2V8Q7_9ASCO</name>
<dbReference type="GeneID" id="30963027"/>
<dbReference type="InParanoid" id="A0A1D2V8Q7"/>
<organism evidence="2 3">
    <name type="scientific">Ascoidea rubescens DSM 1968</name>
    <dbReference type="NCBI Taxonomy" id="1344418"/>
    <lineage>
        <taxon>Eukaryota</taxon>
        <taxon>Fungi</taxon>
        <taxon>Dikarya</taxon>
        <taxon>Ascomycota</taxon>
        <taxon>Saccharomycotina</taxon>
        <taxon>Saccharomycetes</taxon>
        <taxon>Ascoideaceae</taxon>
        <taxon>Ascoidea</taxon>
    </lineage>
</organism>
<reference evidence="3" key="1">
    <citation type="submission" date="2016-05" db="EMBL/GenBank/DDBJ databases">
        <title>Comparative genomics of biotechnologically important yeasts.</title>
        <authorList>
            <consortium name="DOE Joint Genome Institute"/>
            <person name="Riley R."/>
            <person name="Haridas S."/>
            <person name="Wolfe K.H."/>
            <person name="Lopes M.R."/>
            <person name="Hittinger C.T."/>
            <person name="Goker M."/>
            <person name="Salamov A."/>
            <person name="Wisecaver J."/>
            <person name="Long T.M."/>
            <person name="Aerts A.L."/>
            <person name="Barry K."/>
            <person name="Choi C."/>
            <person name="Clum A."/>
            <person name="Coughlan A.Y."/>
            <person name="Deshpande S."/>
            <person name="Douglass A.P."/>
            <person name="Hanson S.J."/>
            <person name="Klenk H.-P."/>
            <person name="Labutti K."/>
            <person name="Lapidus A."/>
            <person name="Lindquist E."/>
            <person name="Lipzen A."/>
            <person name="Meier-Kolthoff J.P."/>
            <person name="Ohm R.A."/>
            <person name="Otillar R.P."/>
            <person name="Pangilinan J."/>
            <person name="Peng Y."/>
            <person name="Rokas A."/>
            <person name="Rosa C.A."/>
            <person name="Scheuner C."/>
            <person name="Sibirny A.A."/>
            <person name="Slot J.C."/>
            <person name="Stielow J.B."/>
            <person name="Sun H."/>
            <person name="Kurtzman C.P."/>
            <person name="Blackwell M."/>
            <person name="Grigoriev I.V."/>
            <person name="Jeffries T.W."/>
        </authorList>
    </citation>
    <scope>NUCLEOTIDE SEQUENCE [LARGE SCALE GENOMIC DNA]</scope>
    <source>
        <strain evidence="3">DSM 1968</strain>
    </source>
</reference>
<gene>
    <name evidence="2" type="ORF">ASCRUDRAFT_15996</name>
</gene>
<dbReference type="Proteomes" id="UP000095038">
    <property type="component" value="Unassembled WGS sequence"/>
</dbReference>
<accession>A0A1D2V8Q7</accession>
<evidence type="ECO:0000313" key="3">
    <source>
        <dbReference type="Proteomes" id="UP000095038"/>
    </source>
</evidence>
<sequence length="199" mass="21816">MVAFTLFASFLKVACEQTNTFKGCYCNVSAFKHQAVFADLMRNLTPHSVRIAGTGTTLKIMKTINNDDYHYLNGVSAGKKAVSSIFRTIADGAIEGNRSTTYKLQLSKAAIAAENKSINFCNPCKEYTDINSDDDGGGVVNRKALNSMNFVPSTNDIDYGSDAKSFAKSQLKQFTTSTLVAQNDSKDIWSILTWFKADL</sequence>